<protein>
    <recommendedName>
        <fullName evidence="2">ZU5 domain-containing protein</fullName>
    </recommendedName>
</protein>
<dbReference type="Proteomes" id="UP001519460">
    <property type="component" value="Unassembled WGS sequence"/>
</dbReference>
<proteinExistence type="predicted"/>
<organism evidence="3 4">
    <name type="scientific">Batillaria attramentaria</name>
    <dbReference type="NCBI Taxonomy" id="370345"/>
    <lineage>
        <taxon>Eukaryota</taxon>
        <taxon>Metazoa</taxon>
        <taxon>Spiralia</taxon>
        <taxon>Lophotrochozoa</taxon>
        <taxon>Mollusca</taxon>
        <taxon>Gastropoda</taxon>
        <taxon>Caenogastropoda</taxon>
        <taxon>Sorbeoconcha</taxon>
        <taxon>Cerithioidea</taxon>
        <taxon>Batillariidae</taxon>
        <taxon>Batillaria</taxon>
    </lineage>
</organism>
<reference evidence="3 4" key="1">
    <citation type="journal article" date="2023" name="Sci. Data">
        <title>Genome assembly of the Korean intertidal mud-creeper Batillaria attramentaria.</title>
        <authorList>
            <person name="Patra A.K."/>
            <person name="Ho P.T."/>
            <person name="Jun S."/>
            <person name="Lee S.J."/>
            <person name="Kim Y."/>
            <person name="Won Y.J."/>
        </authorList>
    </citation>
    <scope>NUCLEOTIDE SEQUENCE [LARGE SCALE GENOMIC DNA]</scope>
    <source>
        <strain evidence="3">Wonlab-2016</strain>
    </source>
</reference>
<sequence length="437" mass="48656">MAGTMTETISDTVCLIEGGARTSVKHSATRPKERTLKTFPPPGYRLDGGSKSPTAGRSQTQERVSDDNTRLTRQFVSTGAGGGDPGGSGDPQEPLTGELIFSDNFQFTGEFSSAGGILQGDSDVKLVVPENAIPRKKKITIGGAVCVDLDTVHTRLGLKDKEFICSPVIEYVTNEKGFRFQKPVQIDLPRFQPHLCSAKSITVYRCNKQDNGEITKEKLKKQKDSTQSDGTYFLSEDGVHVLTSHFTSIMTTVRRKRCAICLAPPEIHMWMCGKYIQDDRDQSFVEIKLSVSDDRSTIRDFRKAFGLTEDDERRIIDKKVVPKPRRELFRARLLLENGEQWTFSPSSPPEWTRDIYEEASSFHSFDWYLTPKPEHAPRPRFKGVLEAGYVSRSTRAVERPEVMHINIEATKPSGRQDQPPPLSDGPGTPGISGTGQT</sequence>
<keyword evidence="4" id="KW-1185">Reference proteome</keyword>
<evidence type="ECO:0000259" key="2">
    <source>
        <dbReference type="Pfam" id="PF00791"/>
    </source>
</evidence>
<feature type="non-terminal residue" evidence="3">
    <location>
        <position position="437"/>
    </location>
</feature>
<feature type="domain" description="ZU5" evidence="2">
    <location>
        <begin position="110"/>
        <end position="205"/>
    </location>
</feature>
<feature type="compositionally biased region" description="Gly residues" evidence="1">
    <location>
        <begin position="427"/>
        <end position="437"/>
    </location>
</feature>
<dbReference type="Pfam" id="PF00791">
    <property type="entry name" value="ZU5"/>
    <property type="match status" value="1"/>
</dbReference>
<dbReference type="PANTHER" id="PTHR12582:SF47">
    <property type="entry name" value="NETRIN RECEPTOR UNC-5"/>
    <property type="match status" value="1"/>
</dbReference>
<feature type="compositionally biased region" description="Gly residues" evidence="1">
    <location>
        <begin position="79"/>
        <end position="89"/>
    </location>
</feature>
<feature type="compositionally biased region" description="Polar residues" evidence="1">
    <location>
        <begin position="51"/>
        <end position="62"/>
    </location>
</feature>
<feature type="region of interest" description="Disordered" evidence="1">
    <location>
        <begin position="22"/>
        <end position="96"/>
    </location>
</feature>
<dbReference type="Gene3D" id="2.60.220.30">
    <property type="match status" value="1"/>
</dbReference>
<evidence type="ECO:0000313" key="3">
    <source>
        <dbReference type="EMBL" id="KAK7479510.1"/>
    </source>
</evidence>
<evidence type="ECO:0000256" key="1">
    <source>
        <dbReference type="SAM" id="MobiDB-lite"/>
    </source>
</evidence>
<dbReference type="PANTHER" id="PTHR12582">
    <property type="entry name" value="NETRIN RECEPTOR UNC5"/>
    <property type="match status" value="1"/>
</dbReference>
<dbReference type="InterPro" id="IPR000906">
    <property type="entry name" value="ZU5_dom"/>
</dbReference>
<feature type="region of interest" description="Disordered" evidence="1">
    <location>
        <begin position="407"/>
        <end position="437"/>
    </location>
</feature>
<name>A0ABD0JWN4_9CAEN</name>
<gene>
    <name evidence="3" type="ORF">BaRGS_00029227</name>
</gene>
<dbReference type="EMBL" id="JACVVK020000301">
    <property type="protein sequence ID" value="KAK7479510.1"/>
    <property type="molecule type" value="Genomic_DNA"/>
</dbReference>
<dbReference type="AlphaFoldDB" id="A0ABD0JWN4"/>
<evidence type="ECO:0000313" key="4">
    <source>
        <dbReference type="Proteomes" id="UP001519460"/>
    </source>
</evidence>
<accession>A0ABD0JWN4</accession>
<comment type="caution">
    <text evidence="3">The sequence shown here is derived from an EMBL/GenBank/DDBJ whole genome shotgun (WGS) entry which is preliminary data.</text>
</comment>
<dbReference type="InterPro" id="IPR037936">
    <property type="entry name" value="UNC5A-D"/>
</dbReference>